<dbReference type="Proteomes" id="UP000708208">
    <property type="component" value="Unassembled WGS sequence"/>
</dbReference>
<gene>
    <name evidence="2" type="ORF">AFUS01_LOCUS34170</name>
</gene>
<organism evidence="2 3">
    <name type="scientific">Allacma fusca</name>
    <dbReference type="NCBI Taxonomy" id="39272"/>
    <lineage>
        <taxon>Eukaryota</taxon>
        <taxon>Metazoa</taxon>
        <taxon>Ecdysozoa</taxon>
        <taxon>Arthropoda</taxon>
        <taxon>Hexapoda</taxon>
        <taxon>Collembola</taxon>
        <taxon>Symphypleona</taxon>
        <taxon>Sminthuridae</taxon>
        <taxon>Allacma</taxon>
    </lineage>
</organism>
<evidence type="ECO:0000313" key="3">
    <source>
        <dbReference type="Proteomes" id="UP000708208"/>
    </source>
</evidence>
<feature type="compositionally biased region" description="Acidic residues" evidence="1">
    <location>
        <begin position="33"/>
        <end position="47"/>
    </location>
</feature>
<sequence length="147" mass="16049">QPTELFEDANHGVSASLRTTSIDTLSLSTDLSDLPDPDVDPDTEEDPGSSVEDTSQLTLNASSTSNSSSSDPGCSSMSNSRSSSSTENYLSEKTWGEIFTSKEIQGHPGRIALMQRFLSHLRNDPDDSQLQRFMNYILSCPEFAPPR</sequence>
<keyword evidence="3" id="KW-1185">Reference proteome</keyword>
<feature type="region of interest" description="Disordered" evidence="1">
    <location>
        <begin position="27"/>
        <end position="89"/>
    </location>
</feature>
<dbReference type="EMBL" id="CAJVCH010531288">
    <property type="protein sequence ID" value="CAG7823985.1"/>
    <property type="molecule type" value="Genomic_DNA"/>
</dbReference>
<evidence type="ECO:0000256" key="1">
    <source>
        <dbReference type="SAM" id="MobiDB-lite"/>
    </source>
</evidence>
<dbReference type="AlphaFoldDB" id="A0A8J2LKT6"/>
<feature type="non-terminal residue" evidence="2">
    <location>
        <position position="147"/>
    </location>
</feature>
<name>A0A8J2LKT6_9HEXA</name>
<feature type="compositionally biased region" description="Low complexity" evidence="1">
    <location>
        <begin position="60"/>
        <end position="85"/>
    </location>
</feature>
<proteinExistence type="predicted"/>
<feature type="non-terminal residue" evidence="2">
    <location>
        <position position="1"/>
    </location>
</feature>
<accession>A0A8J2LKT6</accession>
<protein>
    <submittedName>
        <fullName evidence="2">Uncharacterized protein</fullName>
    </submittedName>
</protein>
<reference evidence="2" key="1">
    <citation type="submission" date="2021-06" db="EMBL/GenBank/DDBJ databases">
        <authorList>
            <person name="Hodson N. C."/>
            <person name="Mongue J. A."/>
            <person name="Jaron S. K."/>
        </authorList>
    </citation>
    <scope>NUCLEOTIDE SEQUENCE</scope>
</reference>
<comment type="caution">
    <text evidence="2">The sequence shown here is derived from an EMBL/GenBank/DDBJ whole genome shotgun (WGS) entry which is preliminary data.</text>
</comment>
<evidence type="ECO:0000313" key="2">
    <source>
        <dbReference type="EMBL" id="CAG7823985.1"/>
    </source>
</evidence>